<dbReference type="Proteomes" id="UP000467841">
    <property type="component" value="Unassembled WGS sequence"/>
</dbReference>
<dbReference type="AlphaFoldDB" id="A0A6D2I2S0"/>
<name>A0A6D2I2S0_9BRAS</name>
<evidence type="ECO:0008006" key="3">
    <source>
        <dbReference type="Google" id="ProtNLM"/>
    </source>
</evidence>
<proteinExistence type="predicted"/>
<protein>
    <recommendedName>
        <fullName evidence="3">Retrotransposon gag domain-containing protein</fullName>
    </recommendedName>
</protein>
<keyword evidence="2" id="KW-1185">Reference proteome</keyword>
<organism evidence="1 2">
    <name type="scientific">Microthlaspi erraticum</name>
    <dbReference type="NCBI Taxonomy" id="1685480"/>
    <lineage>
        <taxon>Eukaryota</taxon>
        <taxon>Viridiplantae</taxon>
        <taxon>Streptophyta</taxon>
        <taxon>Embryophyta</taxon>
        <taxon>Tracheophyta</taxon>
        <taxon>Spermatophyta</taxon>
        <taxon>Magnoliopsida</taxon>
        <taxon>eudicotyledons</taxon>
        <taxon>Gunneridae</taxon>
        <taxon>Pentapetalae</taxon>
        <taxon>rosids</taxon>
        <taxon>malvids</taxon>
        <taxon>Brassicales</taxon>
        <taxon>Brassicaceae</taxon>
        <taxon>Coluteocarpeae</taxon>
        <taxon>Microthlaspi</taxon>
    </lineage>
</organism>
<comment type="caution">
    <text evidence="1">The sequence shown here is derived from an EMBL/GenBank/DDBJ whole genome shotgun (WGS) entry which is preliminary data.</text>
</comment>
<reference evidence="1" key="1">
    <citation type="submission" date="2020-01" db="EMBL/GenBank/DDBJ databases">
        <authorList>
            <person name="Mishra B."/>
        </authorList>
    </citation>
    <scope>NUCLEOTIDE SEQUENCE [LARGE SCALE GENOMIC DNA]</scope>
</reference>
<evidence type="ECO:0000313" key="2">
    <source>
        <dbReference type="Proteomes" id="UP000467841"/>
    </source>
</evidence>
<sequence length="169" mass="20237">MRSKIIGFQKGPIEPYHEALERFKEYTRDFPQHGFSDVNLWNTLYEGISRKYKLCIDIASNGNFMRKFIKEANTLIDNLATIDSKNQPSYAETIKEINTRPEPTELEELKSMVAKLLERHPWNYPDHQAFHEDLEPRFHRRDVNYISKQEFPHQPRYQPSFKKDHKEIL</sequence>
<dbReference type="EMBL" id="CACVBM020000832">
    <property type="protein sequence ID" value="CAA7023839.1"/>
    <property type="molecule type" value="Genomic_DNA"/>
</dbReference>
<gene>
    <name evidence="1" type="ORF">MERR_LOCUS11074</name>
</gene>
<evidence type="ECO:0000313" key="1">
    <source>
        <dbReference type="EMBL" id="CAA7023839.1"/>
    </source>
</evidence>
<accession>A0A6D2I2S0</accession>